<feature type="region of interest" description="Disordered" evidence="1">
    <location>
        <begin position="1"/>
        <end position="28"/>
    </location>
</feature>
<comment type="caution">
    <text evidence="3">The sequence shown here is derived from an EMBL/GenBank/DDBJ whole genome shotgun (WGS) entry which is preliminary data.</text>
</comment>
<name>A0A9X0A289_9CNID</name>
<reference evidence="3" key="1">
    <citation type="submission" date="2023-01" db="EMBL/GenBank/DDBJ databases">
        <title>Genome assembly of the deep-sea coral Lophelia pertusa.</title>
        <authorList>
            <person name="Herrera S."/>
            <person name="Cordes E."/>
        </authorList>
    </citation>
    <scope>NUCLEOTIDE SEQUENCE</scope>
    <source>
        <strain evidence="3">USNM1676648</strain>
        <tissue evidence="3">Polyp</tissue>
    </source>
</reference>
<keyword evidence="2" id="KW-0472">Membrane</keyword>
<feature type="transmembrane region" description="Helical" evidence="2">
    <location>
        <begin position="60"/>
        <end position="80"/>
    </location>
</feature>
<keyword evidence="2" id="KW-0812">Transmembrane</keyword>
<keyword evidence="4" id="KW-1185">Reference proteome</keyword>
<evidence type="ECO:0000313" key="3">
    <source>
        <dbReference type="EMBL" id="KAJ7390294.1"/>
    </source>
</evidence>
<evidence type="ECO:0000313" key="4">
    <source>
        <dbReference type="Proteomes" id="UP001163046"/>
    </source>
</evidence>
<dbReference type="Proteomes" id="UP001163046">
    <property type="component" value="Unassembled WGS sequence"/>
</dbReference>
<keyword evidence="2" id="KW-1133">Transmembrane helix</keyword>
<organism evidence="3 4">
    <name type="scientific">Desmophyllum pertusum</name>
    <dbReference type="NCBI Taxonomy" id="174260"/>
    <lineage>
        <taxon>Eukaryota</taxon>
        <taxon>Metazoa</taxon>
        <taxon>Cnidaria</taxon>
        <taxon>Anthozoa</taxon>
        <taxon>Hexacorallia</taxon>
        <taxon>Scleractinia</taxon>
        <taxon>Caryophylliina</taxon>
        <taxon>Caryophylliidae</taxon>
        <taxon>Desmophyllum</taxon>
    </lineage>
</organism>
<evidence type="ECO:0000256" key="1">
    <source>
        <dbReference type="SAM" id="MobiDB-lite"/>
    </source>
</evidence>
<proteinExistence type="predicted"/>
<protein>
    <submittedName>
        <fullName evidence="3">Uncharacterized protein</fullName>
    </submittedName>
</protein>
<gene>
    <name evidence="3" type="ORF">OS493_026169</name>
</gene>
<accession>A0A9X0A289</accession>
<evidence type="ECO:0000256" key="2">
    <source>
        <dbReference type="SAM" id="Phobius"/>
    </source>
</evidence>
<feature type="transmembrane region" description="Helical" evidence="2">
    <location>
        <begin position="92"/>
        <end position="109"/>
    </location>
</feature>
<dbReference type="AlphaFoldDB" id="A0A9X0A289"/>
<feature type="transmembrane region" description="Helical" evidence="2">
    <location>
        <begin position="129"/>
        <end position="147"/>
    </location>
</feature>
<dbReference type="EMBL" id="MU825418">
    <property type="protein sequence ID" value="KAJ7390294.1"/>
    <property type="molecule type" value="Genomic_DNA"/>
</dbReference>
<dbReference type="OrthoDB" id="5953669at2759"/>
<sequence>MKRARKPVETRSSLKAKRQHEHGGNFRRSGEFDSENIADILLEKFNVTNFFRAVPRLAVFWFWMGLFCAQALTIINIDFLPRRRWNWLGTSLLLEFASLVLLCLALKFIEKSTVKAWIYRTVTNEQNEHWALFLYCLYLLTLWMYLLRNLALLFYDMAILAKKINGHASHEQIDHLLLISNIANRGSFVQFFYAAIFRNPKLSEVCNENEARDGILSTESESSIQTVIAWEPYVK</sequence>